<reference evidence="4" key="1">
    <citation type="journal article" date="2019" name="Int. J. Syst. Evol. Microbiol.">
        <title>The Global Catalogue of Microorganisms (GCM) 10K type strain sequencing project: providing services to taxonomists for standard genome sequencing and annotation.</title>
        <authorList>
            <consortium name="The Broad Institute Genomics Platform"/>
            <consortium name="The Broad Institute Genome Sequencing Center for Infectious Disease"/>
            <person name="Wu L."/>
            <person name="Ma J."/>
        </authorList>
    </citation>
    <scope>NUCLEOTIDE SEQUENCE [LARGE SCALE GENOMIC DNA]</scope>
    <source>
        <strain evidence="4">CCUG 52478</strain>
    </source>
</reference>
<comment type="caution">
    <text evidence="3">The sequence shown here is derived from an EMBL/GenBank/DDBJ whole genome shotgun (WGS) entry which is preliminary data.</text>
</comment>
<dbReference type="Proteomes" id="UP001597229">
    <property type="component" value="Unassembled WGS sequence"/>
</dbReference>
<organism evidence="3 4">
    <name type="scientific">Nocardioides ginsengisoli</name>
    <dbReference type="NCBI Taxonomy" id="363868"/>
    <lineage>
        <taxon>Bacteria</taxon>
        <taxon>Bacillati</taxon>
        <taxon>Actinomycetota</taxon>
        <taxon>Actinomycetes</taxon>
        <taxon>Propionibacteriales</taxon>
        <taxon>Nocardioidaceae</taxon>
        <taxon>Nocardioides</taxon>
    </lineage>
</organism>
<sequence length="236" mass="25749">MAPRTWRQYSPDPEPKGENPAYDAPPAELPHVRTVAERTIRRRPASPRSALIALVAAAAVAGFFTLLNGRGDDADTPPTGPRITVSPQVRPQQKDDFATLLDDIAESNGGSTIVTSAALNDAYAEVTVPDHGPGDERAVRYHWNARGLSGATRTTTSYRPFDLATYRDVITEDLCAQARALLDRPRSCYLLIEETDADEPGPVGITAWAGNDYDQTARIEFDHRGRVLERSGPNAR</sequence>
<accession>A0ABW3W496</accession>
<evidence type="ECO:0000256" key="1">
    <source>
        <dbReference type="SAM" id="MobiDB-lite"/>
    </source>
</evidence>
<protein>
    <submittedName>
        <fullName evidence="3">Uncharacterized protein</fullName>
    </submittedName>
</protein>
<keyword evidence="2" id="KW-0812">Transmembrane</keyword>
<feature type="transmembrane region" description="Helical" evidence="2">
    <location>
        <begin position="50"/>
        <end position="67"/>
    </location>
</feature>
<feature type="region of interest" description="Disordered" evidence="1">
    <location>
        <begin position="1"/>
        <end position="29"/>
    </location>
</feature>
<keyword evidence="4" id="KW-1185">Reference proteome</keyword>
<dbReference type="RefSeq" id="WP_367921676.1">
    <property type="nucleotide sequence ID" value="NZ_BAABAC010000049.1"/>
</dbReference>
<evidence type="ECO:0000256" key="2">
    <source>
        <dbReference type="SAM" id="Phobius"/>
    </source>
</evidence>
<gene>
    <name evidence="3" type="ORF">ACFQ3F_16105</name>
</gene>
<name>A0ABW3W496_9ACTN</name>
<keyword evidence="2" id="KW-0472">Membrane</keyword>
<evidence type="ECO:0000313" key="4">
    <source>
        <dbReference type="Proteomes" id="UP001597229"/>
    </source>
</evidence>
<evidence type="ECO:0000313" key="3">
    <source>
        <dbReference type="EMBL" id="MFD1249323.1"/>
    </source>
</evidence>
<proteinExistence type="predicted"/>
<dbReference type="EMBL" id="JBHTLX010000020">
    <property type="protein sequence ID" value="MFD1249323.1"/>
    <property type="molecule type" value="Genomic_DNA"/>
</dbReference>
<keyword evidence="2" id="KW-1133">Transmembrane helix</keyword>